<keyword evidence="2" id="KW-1185">Reference proteome</keyword>
<evidence type="ECO:0000313" key="2">
    <source>
        <dbReference type="Proteomes" id="UP000248079"/>
    </source>
</evidence>
<name>A0A2V4A4S7_9BACT</name>
<dbReference type="OrthoDB" id="1093741at2"/>
<evidence type="ECO:0000313" key="1">
    <source>
        <dbReference type="EMBL" id="PXX95191.1"/>
    </source>
</evidence>
<comment type="caution">
    <text evidence="1">The sequence shown here is derived from an EMBL/GenBank/DDBJ whole genome shotgun (WGS) entry which is preliminary data.</text>
</comment>
<organism evidence="1 2">
    <name type="scientific">Marinifilum breve</name>
    <dbReference type="NCBI Taxonomy" id="2184082"/>
    <lineage>
        <taxon>Bacteria</taxon>
        <taxon>Pseudomonadati</taxon>
        <taxon>Bacteroidota</taxon>
        <taxon>Bacteroidia</taxon>
        <taxon>Marinilabiliales</taxon>
        <taxon>Marinifilaceae</taxon>
    </lineage>
</organism>
<dbReference type="RefSeq" id="WP_110363887.1">
    <property type="nucleotide sequence ID" value="NZ_QFLI01000016.1"/>
</dbReference>
<accession>A0A2V4A4S7</accession>
<reference evidence="1 2" key="1">
    <citation type="submission" date="2018-05" db="EMBL/GenBank/DDBJ databases">
        <title>Marinifilum breve JC075T sp. nov., a marine bacterium isolated from Yongle Blue Hole in the South China Sea.</title>
        <authorList>
            <person name="Fu T."/>
        </authorList>
    </citation>
    <scope>NUCLEOTIDE SEQUENCE [LARGE SCALE GENOMIC DNA]</scope>
    <source>
        <strain evidence="1 2">JC075</strain>
    </source>
</reference>
<dbReference type="EMBL" id="QFLI01000016">
    <property type="protein sequence ID" value="PXX95191.1"/>
    <property type="molecule type" value="Genomic_DNA"/>
</dbReference>
<dbReference type="Proteomes" id="UP000248079">
    <property type="component" value="Unassembled WGS sequence"/>
</dbReference>
<proteinExistence type="predicted"/>
<protein>
    <submittedName>
        <fullName evidence="1">Uncharacterized protein</fullName>
    </submittedName>
</protein>
<gene>
    <name evidence="1" type="ORF">DF185_22350</name>
</gene>
<dbReference type="AlphaFoldDB" id="A0A2V4A4S7"/>
<sequence>MKQLLLTAIFICLLSFTGKTQEHLPTANDYSAFAKTKTLIVLDDNPMSEYNFRIKDVIKNNWTITEYGFISNKEFEKKRFDSKYSFIINSIVTFNKDKTKARYNFLSLVMGSKQQRIANMPDLCSVPLSYKHVHEDVYSYKLPCFIRFMQNHVKLVSKNPEIISANVLKYYNKNASLLQGKTLYLVKEELHKEVNSLAKIHKVYSGKVKIVSKEDVEEAIDSKKENVVFLHKVGPESSKTKARCFKILVGASDSDFYYFDYHMIKKKQSDSFLEKDFKRIAR</sequence>